<evidence type="ECO:0000313" key="4">
    <source>
        <dbReference type="EMBL" id="TCM60458.1"/>
    </source>
</evidence>
<keyword evidence="5" id="KW-1185">Reference proteome</keyword>
<dbReference type="CDD" id="cd04301">
    <property type="entry name" value="NAT_SF"/>
    <property type="match status" value="1"/>
</dbReference>
<gene>
    <name evidence="4" type="ORF">EC844_13318</name>
</gene>
<dbReference type="InterPro" id="IPR016181">
    <property type="entry name" value="Acyl_CoA_acyltransferase"/>
</dbReference>
<evidence type="ECO:0000259" key="3">
    <source>
        <dbReference type="PROSITE" id="PS51186"/>
    </source>
</evidence>
<sequence>MNQATLRIEPIQQQDFQQWLPHWLAYQAFYKVQLSEQTTATTWQRFLDPSTKLHAAVAREGDQILGLVHFVFHHSTWAEQEYCYLEDLYVAPEARGKLVAKQLIEYVQAQAQQQSCARLYWHTQQSNHTAQRLYDWVADKPGIIQYRMPL</sequence>
<dbReference type="PANTHER" id="PTHR10545:SF42">
    <property type="entry name" value="ACETYLTRANSFERASE"/>
    <property type="match status" value="1"/>
</dbReference>
<dbReference type="OrthoDB" id="9805924at2"/>
<dbReference type="Gene3D" id="3.40.630.30">
    <property type="match status" value="1"/>
</dbReference>
<dbReference type="AlphaFoldDB" id="A0A4V2QZF0"/>
<name>A0A4V2QZF0_ACICA</name>
<keyword evidence="1 4" id="KW-0808">Transferase</keyword>
<dbReference type="PROSITE" id="PS51186">
    <property type="entry name" value="GNAT"/>
    <property type="match status" value="1"/>
</dbReference>
<accession>A0A4V2QZF0</accession>
<organism evidence="4 5">
    <name type="scientific">Acinetobacter calcoaceticus</name>
    <dbReference type="NCBI Taxonomy" id="471"/>
    <lineage>
        <taxon>Bacteria</taxon>
        <taxon>Pseudomonadati</taxon>
        <taxon>Pseudomonadota</taxon>
        <taxon>Gammaproteobacteria</taxon>
        <taxon>Moraxellales</taxon>
        <taxon>Moraxellaceae</taxon>
        <taxon>Acinetobacter</taxon>
        <taxon>Acinetobacter calcoaceticus/baumannii complex</taxon>
    </lineage>
</organism>
<proteinExistence type="predicted"/>
<protein>
    <submittedName>
        <fullName evidence="4">Acetyltransferase (GNAT) family protein</fullName>
    </submittedName>
</protein>
<dbReference type="SUPFAM" id="SSF55729">
    <property type="entry name" value="Acyl-CoA N-acyltransferases (Nat)"/>
    <property type="match status" value="1"/>
</dbReference>
<keyword evidence="2" id="KW-0012">Acyltransferase</keyword>
<dbReference type="EMBL" id="SLVJ01000033">
    <property type="protein sequence ID" value="TCM60458.1"/>
    <property type="molecule type" value="Genomic_DNA"/>
</dbReference>
<feature type="domain" description="N-acetyltransferase" evidence="3">
    <location>
        <begin position="6"/>
        <end position="150"/>
    </location>
</feature>
<dbReference type="InterPro" id="IPR000182">
    <property type="entry name" value="GNAT_dom"/>
</dbReference>
<evidence type="ECO:0000256" key="1">
    <source>
        <dbReference type="ARBA" id="ARBA00022679"/>
    </source>
</evidence>
<dbReference type="Pfam" id="PF00583">
    <property type="entry name" value="Acetyltransf_1"/>
    <property type="match status" value="1"/>
</dbReference>
<reference evidence="4 5" key="1">
    <citation type="submission" date="2019-03" db="EMBL/GenBank/DDBJ databases">
        <title>Genomic analyses of the natural microbiome of Caenorhabditis elegans.</title>
        <authorList>
            <person name="Samuel B."/>
        </authorList>
    </citation>
    <scope>NUCLEOTIDE SEQUENCE [LARGE SCALE GENOMIC DNA]</scope>
    <source>
        <strain evidence="4 5">JUb89</strain>
    </source>
</reference>
<dbReference type="InterPro" id="IPR051016">
    <property type="entry name" value="Diverse_Substrate_AcTransf"/>
</dbReference>
<evidence type="ECO:0000256" key="2">
    <source>
        <dbReference type="ARBA" id="ARBA00023315"/>
    </source>
</evidence>
<comment type="caution">
    <text evidence="4">The sequence shown here is derived from an EMBL/GenBank/DDBJ whole genome shotgun (WGS) entry which is preliminary data.</text>
</comment>
<dbReference type="PANTHER" id="PTHR10545">
    <property type="entry name" value="DIAMINE N-ACETYLTRANSFERASE"/>
    <property type="match status" value="1"/>
</dbReference>
<evidence type="ECO:0000313" key="5">
    <source>
        <dbReference type="Proteomes" id="UP000294963"/>
    </source>
</evidence>
<dbReference type="GO" id="GO:0008080">
    <property type="term" value="F:N-acetyltransferase activity"/>
    <property type="evidence" value="ECO:0007669"/>
    <property type="project" value="TreeGrafter"/>
</dbReference>
<dbReference type="Proteomes" id="UP000294963">
    <property type="component" value="Unassembled WGS sequence"/>
</dbReference>